<organism evidence="14 15">
    <name type="scientific">Seminavis robusta</name>
    <dbReference type="NCBI Taxonomy" id="568900"/>
    <lineage>
        <taxon>Eukaryota</taxon>
        <taxon>Sar</taxon>
        <taxon>Stramenopiles</taxon>
        <taxon>Ochrophyta</taxon>
        <taxon>Bacillariophyta</taxon>
        <taxon>Bacillariophyceae</taxon>
        <taxon>Bacillariophycidae</taxon>
        <taxon>Naviculales</taxon>
        <taxon>Naviculaceae</taxon>
        <taxon>Seminavis</taxon>
    </lineage>
</organism>
<dbReference type="InterPro" id="IPR002455">
    <property type="entry name" value="GPCR3_GABA-B"/>
</dbReference>
<keyword evidence="6" id="KW-0675">Receptor</keyword>
<sequence>MLWFILLLLFVCAANPIVARLRGHNGTLSLLIAVPLSQDGQEELDPGFFHLAAARLAVDHFNSRNASIIRDMDRYTHNCTIKFHEEQLRAVDTGVNSHAAMESVIEQLMHGGSPPPDAIAGPFNEIPALELSVLATGLKSPLVAHKSLDYDLLLPKRNPFFSHVNADSYSNMQFVGTYLQHMKRTNYIAVLYCSNLSNLQNAAVLRKVLEEKGFDQVLMFSYTPNYMIQADEYREFWEQQSDIQTAVAQVKESGFRTIVLLANILHADAVELGPAVAKAGLDQGKHFWVIREGSTSPNSQQMQVFLQSAINKHNASFLQGSPHLLAYDGYDLNHVDFQVYLEQLDAAFYQRVLELMPDVSVLNATEILLEVVNDSHPLQTLRTKLSSEMIPGAGFMYDAVMSIGLGACLSTTTNDGSRNGTSTTIMDGEEHLKAIRSLIFSGTTGLIQFNNNNGLNPGSRIGETVPFSVSTLCPTGERDGLAVTYVESIDPTRGKWVDGDKGKMCFLNGSDSPPALLRDEPNQHYIAVAARAFGLTLFAISLIIVGISFIWIVNNRHHAILVAAQPPFLYALCFASGILSFNILLAAFDESWGFDQTTLDRSCVAFVWLNELGRTGTYIVIFNKLWRANQYLRYNQNTFALWRALWPGTGVIIITLIFLIIFTVKAEFGWWRIEIDEVTGESVGACTSQSASLFYLIPALFVLKLATVTATGVMAWRTIGLDDMYSDSKWVLAFMLTQTLVLLVSYPIVIILNESNPSGRYIGLSILTFCFPAASSGLMVLPKALSVRKMHLKGRNDTDASRLSTEVAEQTADHQGRLSDLPTPRPTPTGPEIQRVTFE</sequence>
<feature type="transmembrane region" description="Helical" evidence="10">
    <location>
        <begin position="644"/>
        <end position="664"/>
    </location>
</feature>
<dbReference type="EMBL" id="CAICTM010000180">
    <property type="protein sequence ID" value="CAB9503945.1"/>
    <property type="molecule type" value="Genomic_DNA"/>
</dbReference>
<feature type="transmembrane region" description="Helical" evidence="10">
    <location>
        <begin position="730"/>
        <end position="749"/>
    </location>
</feature>
<dbReference type="Proteomes" id="UP001153069">
    <property type="component" value="Unassembled WGS sequence"/>
</dbReference>
<dbReference type="GO" id="GO:0007214">
    <property type="term" value="P:gamma-aminobutyric acid signaling pathway"/>
    <property type="evidence" value="ECO:0007669"/>
    <property type="project" value="TreeGrafter"/>
</dbReference>
<evidence type="ECO:0000259" key="12">
    <source>
        <dbReference type="Pfam" id="PF00003"/>
    </source>
</evidence>
<protein>
    <recommendedName>
        <fullName evidence="16">G-protein coupled receptors family 3 profile domain-containing protein</fullName>
    </recommendedName>
</protein>
<keyword evidence="15" id="KW-1185">Reference proteome</keyword>
<feature type="transmembrane region" description="Helical" evidence="10">
    <location>
        <begin position="532"/>
        <end position="553"/>
    </location>
</feature>
<feature type="domain" description="Receptor ligand binding region" evidence="13">
    <location>
        <begin position="52"/>
        <end position="455"/>
    </location>
</feature>
<keyword evidence="5 10" id="KW-0472">Membrane</keyword>
<evidence type="ECO:0000313" key="15">
    <source>
        <dbReference type="Proteomes" id="UP001153069"/>
    </source>
</evidence>
<dbReference type="Gene3D" id="3.40.50.2300">
    <property type="match status" value="2"/>
</dbReference>
<dbReference type="OrthoDB" id="48782at2759"/>
<reference evidence="14" key="1">
    <citation type="submission" date="2020-06" db="EMBL/GenBank/DDBJ databases">
        <authorList>
            <consortium name="Plant Systems Biology data submission"/>
        </authorList>
    </citation>
    <scope>NUCLEOTIDE SEQUENCE</scope>
    <source>
        <strain evidence="14">D6</strain>
    </source>
</reference>
<gene>
    <name evidence="14" type="ORF">SEMRO_181_G078970.1</name>
</gene>
<evidence type="ECO:0000256" key="8">
    <source>
        <dbReference type="ARBA" id="ARBA00023224"/>
    </source>
</evidence>
<feature type="transmembrane region" description="Helical" evidence="10">
    <location>
        <begin position="560"/>
        <end position="585"/>
    </location>
</feature>
<dbReference type="PANTHER" id="PTHR10519:SF20">
    <property type="entry name" value="G-PROTEIN COUPLED RECEPTOR 156-RELATED"/>
    <property type="match status" value="1"/>
</dbReference>
<evidence type="ECO:0000256" key="4">
    <source>
        <dbReference type="ARBA" id="ARBA00023040"/>
    </source>
</evidence>
<dbReference type="SUPFAM" id="SSF53822">
    <property type="entry name" value="Periplasmic binding protein-like I"/>
    <property type="match status" value="1"/>
</dbReference>
<dbReference type="GO" id="GO:0004965">
    <property type="term" value="F:G protein-coupled GABA receptor activity"/>
    <property type="evidence" value="ECO:0007669"/>
    <property type="project" value="InterPro"/>
</dbReference>
<feature type="domain" description="G-protein coupled receptors family 3 profile" evidence="12">
    <location>
        <begin position="534"/>
        <end position="783"/>
    </location>
</feature>
<evidence type="ECO:0000256" key="10">
    <source>
        <dbReference type="SAM" id="Phobius"/>
    </source>
</evidence>
<feature type="region of interest" description="Disordered" evidence="9">
    <location>
        <begin position="796"/>
        <end position="839"/>
    </location>
</feature>
<evidence type="ECO:0000256" key="2">
    <source>
        <dbReference type="ARBA" id="ARBA00022692"/>
    </source>
</evidence>
<feature type="transmembrane region" description="Helical" evidence="10">
    <location>
        <begin position="761"/>
        <end position="781"/>
    </location>
</feature>
<evidence type="ECO:0008006" key="16">
    <source>
        <dbReference type="Google" id="ProtNLM"/>
    </source>
</evidence>
<evidence type="ECO:0000259" key="13">
    <source>
        <dbReference type="Pfam" id="PF01094"/>
    </source>
</evidence>
<feature type="transmembrane region" description="Helical" evidence="10">
    <location>
        <begin position="605"/>
        <end position="623"/>
    </location>
</feature>
<keyword evidence="4" id="KW-0297">G-protein coupled receptor</keyword>
<dbReference type="PANTHER" id="PTHR10519">
    <property type="entry name" value="GABA-B RECEPTOR"/>
    <property type="match status" value="1"/>
</dbReference>
<keyword evidence="3 10" id="KW-1133">Transmembrane helix</keyword>
<keyword evidence="2 10" id="KW-0812">Transmembrane</keyword>
<evidence type="ECO:0000256" key="9">
    <source>
        <dbReference type="SAM" id="MobiDB-lite"/>
    </source>
</evidence>
<feature type="chain" id="PRO_5040156408" description="G-protein coupled receptors family 3 profile domain-containing protein" evidence="11">
    <location>
        <begin position="20"/>
        <end position="839"/>
    </location>
</feature>
<dbReference type="Pfam" id="PF00003">
    <property type="entry name" value="7tm_3"/>
    <property type="match status" value="1"/>
</dbReference>
<dbReference type="Pfam" id="PF01094">
    <property type="entry name" value="ANF_receptor"/>
    <property type="match status" value="1"/>
</dbReference>
<comment type="subcellular location">
    <subcellularLocation>
        <location evidence="1">Membrane</location>
        <topology evidence="1">Multi-pass membrane protein</topology>
    </subcellularLocation>
</comment>
<dbReference type="GO" id="GO:0038039">
    <property type="term" value="C:G protein-coupled receptor heterodimeric complex"/>
    <property type="evidence" value="ECO:0007669"/>
    <property type="project" value="TreeGrafter"/>
</dbReference>
<dbReference type="InterPro" id="IPR028082">
    <property type="entry name" value="Peripla_BP_I"/>
</dbReference>
<comment type="caution">
    <text evidence="14">The sequence shown here is derived from an EMBL/GenBank/DDBJ whole genome shotgun (WGS) entry which is preliminary data.</text>
</comment>
<evidence type="ECO:0000256" key="3">
    <source>
        <dbReference type="ARBA" id="ARBA00022989"/>
    </source>
</evidence>
<evidence type="ECO:0000313" key="14">
    <source>
        <dbReference type="EMBL" id="CAB9503945.1"/>
    </source>
</evidence>
<keyword evidence="7" id="KW-0325">Glycoprotein</keyword>
<keyword evidence="8" id="KW-0807">Transducer</keyword>
<evidence type="ECO:0000256" key="7">
    <source>
        <dbReference type="ARBA" id="ARBA00023180"/>
    </source>
</evidence>
<feature type="signal peptide" evidence="11">
    <location>
        <begin position="1"/>
        <end position="19"/>
    </location>
</feature>
<evidence type="ECO:0000256" key="1">
    <source>
        <dbReference type="ARBA" id="ARBA00004141"/>
    </source>
</evidence>
<dbReference type="InterPro" id="IPR001828">
    <property type="entry name" value="ANF_lig-bd_rcpt"/>
</dbReference>
<evidence type="ECO:0000256" key="6">
    <source>
        <dbReference type="ARBA" id="ARBA00023170"/>
    </source>
</evidence>
<name>A0A9N8DNR8_9STRA</name>
<dbReference type="AlphaFoldDB" id="A0A9N8DNR8"/>
<proteinExistence type="predicted"/>
<keyword evidence="11" id="KW-0732">Signal</keyword>
<evidence type="ECO:0000256" key="11">
    <source>
        <dbReference type="SAM" id="SignalP"/>
    </source>
</evidence>
<dbReference type="InterPro" id="IPR017978">
    <property type="entry name" value="GPCR_3_C"/>
</dbReference>
<evidence type="ECO:0000256" key="5">
    <source>
        <dbReference type="ARBA" id="ARBA00023136"/>
    </source>
</evidence>
<accession>A0A9N8DNR8</accession>
<feature type="transmembrane region" description="Helical" evidence="10">
    <location>
        <begin position="693"/>
        <end position="718"/>
    </location>
</feature>